<dbReference type="PIRSF" id="PIRSF038896">
    <property type="entry name" value="NAPE-PLD"/>
    <property type="match status" value="1"/>
</dbReference>
<evidence type="ECO:0000259" key="1">
    <source>
        <dbReference type="Pfam" id="PF12706"/>
    </source>
</evidence>
<dbReference type="SUPFAM" id="SSF56281">
    <property type="entry name" value="Metallo-hydrolase/oxidoreductase"/>
    <property type="match status" value="1"/>
</dbReference>
<feature type="domain" description="Metallo-beta-lactamase" evidence="1">
    <location>
        <begin position="93"/>
        <end position="288"/>
    </location>
</feature>
<dbReference type="PANTHER" id="PTHR15032:SF4">
    <property type="entry name" value="N-ACYL-PHOSPHATIDYLETHANOLAMINE-HYDROLYZING PHOSPHOLIPASE D"/>
    <property type="match status" value="1"/>
</dbReference>
<dbReference type="AlphaFoldDB" id="A0A521BIH4"/>
<dbReference type="Proteomes" id="UP000315971">
    <property type="component" value="Unassembled WGS sequence"/>
</dbReference>
<sequence length="339" mass="38640">MNKQTLLNKKWEKINQSPNYKNGSFQNLSHTSVMSSDVSFIETMKFFFNRPKSVSPPKPLPNVKTDLKSICSEKPVIIWFGHSSYLMHIKGVNILVDPVFSGSASPMPFLIKAFPGSNAYSVEDLPQIDLLIITHNHYDHLDKKTVKELKHKVNAIYTPLGVGNDLERCIIKEEKITELDWWNSSKMNNEIEIIATPARHFSGRGLKRGESLWASFVLNIFGYNIYLGGDSGYDTHFKKIGQQYGPFDLAVLECGQYNTAWPFIHMAPEETVQASIDLNAKVLLPVHWAKFALAYHDWDEPIKRITKIAAEKNVDIITPMIGEPVTITEHYTNSTWWEI</sequence>
<proteinExistence type="predicted"/>
<dbReference type="InterPro" id="IPR036866">
    <property type="entry name" value="RibonucZ/Hydroxyglut_hydro"/>
</dbReference>
<dbReference type="GO" id="GO:0008270">
    <property type="term" value="F:zinc ion binding"/>
    <property type="evidence" value="ECO:0007669"/>
    <property type="project" value="InterPro"/>
</dbReference>
<name>A0A521BIH4_9SPHI</name>
<dbReference type="GO" id="GO:0070290">
    <property type="term" value="F:N-acylphosphatidylethanolamine-specific phospholipase D activity"/>
    <property type="evidence" value="ECO:0007669"/>
    <property type="project" value="InterPro"/>
</dbReference>
<reference evidence="2 3" key="1">
    <citation type="submission" date="2017-05" db="EMBL/GenBank/DDBJ databases">
        <authorList>
            <person name="Varghese N."/>
            <person name="Submissions S."/>
        </authorList>
    </citation>
    <scope>NUCLEOTIDE SEQUENCE [LARGE SCALE GENOMIC DNA]</scope>
    <source>
        <strain evidence="2 3">DSM 21342</strain>
    </source>
</reference>
<dbReference type="OrthoDB" id="9805728at2"/>
<dbReference type="EMBL" id="FXSZ01000002">
    <property type="protein sequence ID" value="SMO46866.1"/>
    <property type="molecule type" value="Genomic_DNA"/>
</dbReference>
<keyword evidence="3" id="KW-1185">Reference proteome</keyword>
<evidence type="ECO:0000313" key="3">
    <source>
        <dbReference type="Proteomes" id="UP000315971"/>
    </source>
</evidence>
<dbReference type="PANTHER" id="PTHR15032">
    <property type="entry name" value="N-ACYL-PHOSPHATIDYLETHANOLAMINE-HYDROLYZING PHOSPHOLIPASE D"/>
    <property type="match status" value="1"/>
</dbReference>
<dbReference type="InterPro" id="IPR001279">
    <property type="entry name" value="Metallo-B-lactamas"/>
</dbReference>
<protein>
    <submittedName>
        <fullName evidence="2">L-ascorbate metabolism protein UlaG, beta-lactamase superfamily</fullName>
    </submittedName>
</protein>
<accession>A0A521BIH4</accession>
<dbReference type="InterPro" id="IPR024884">
    <property type="entry name" value="NAPE-PLD"/>
</dbReference>
<organism evidence="2 3">
    <name type="scientific">Solitalea koreensis</name>
    <dbReference type="NCBI Taxonomy" id="543615"/>
    <lineage>
        <taxon>Bacteria</taxon>
        <taxon>Pseudomonadati</taxon>
        <taxon>Bacteroidota</taxon>
        <taxon>Sphingobacteriia</taxon>
        <taxon>Sphingobacteriales</taxon>
        <taxon>Sphingobacteriaceae</taxon>
        <taxon>Solitalea</taxon>
    </lineage>
</organism>
<gene>
    <name evidence="2" type="ORF">SAMN06265350_102222</name>
</gene>
<evidence type="ECO:0000313" key="2">
    <source>
        <dbReference type="EMBL" id="SMO46866.1"/>
    </source>
</evidence>
<dbReference type="Gene3D" id="3.60.15.10">
    <property type="entry name" value="Ribonuclease Z/Hydroxyacylglutathione hydrolase-like"/>
    <property type="match status" value="1"/>
</dbReference>
<dbReference type="Pfam" id="PF12706">
    <property type="entry name" value="Lactamase_B_2"/>
    <property type="match status" value="1"/>
</dbReference>
<dbReference type="GO" id="GO:0005737">
    <property type="term" value="C:cytoplasm"/>
    <property type="evidence" value="ECO:0007669"/>
    <property type="project" value="TreeGrafter"/>
</dbReference>